<keyword evidence="3" id="KW-1185">Reference proteome</keyword>
<dbReference type="OrthoDB" id="3681251at2759"/>
<accession>A0A6A7BCQ8</accession>
<evidence type="ECO:0000313" key="3">
    <source>
        <dbReference type="Proteomes" id="UP000799423"/>
    </source>
</evidence>
<sequence length="110" mass="11936">MSPLIQGYFDALVALSSDTALANARRILLASITDKQLEEMIQHGITKGVSRRGLELMMDTLLDPIPGASEVEAIAEEVKLESGNKVPEQQPPPVAPETPTKCKGLGRRVW</sequence>
<reference evidence="2" key="1">
    <citation type="submission" date="2020-01" db="EMBL/GenBank/DDBJ databases">
        <authorList>
            <consortium name="DOE Joint Genome Institute"/>
            <person name="Haridas S."/>
            <person name="Albert R."/>
            <person name="Binder M."/>
            <person name="Bloem J."/>
            <person name="Labutti K."/>
            <person name="Salamov A."/>
            <person name="Andreopoulos B."/>
            <person name="Baker S.E."/>
            <person name="Barry K."/>
            <person name="Bills G."/>
            <person name="Bluhm B.H."/>
            <person name="Cannon C."/>
            <person name="Castanera R."/>
            <person name="Culley D.E."/>
            <person name="Daum C."/>
            <person name="Ezra D."/>
            <person name="Gonzalez J.B."/>
            <person name="Henrissat B."/>
            <person name="Kuo A."/>
            <person name="Liang C."/>
            <person name="Lipzen A."/>
            <person name="Lutzoni F."/>
            <person name="Magnuson J."/>
            <person name="Mondo S."/>
            <person name="Nolan M."/>
            <person name="Ohm R."/>
            <person name="Pangilinan J."/>
            <person name="Park H.-J."/>
            <person name="Ramirez L."/>
            <person name="Alfaro M."/>
            <person name="Sun H."/>
            <person name="Tritt A."/>
            <person name="Yoshinaga Y."/>
            <person name="Zwiers L.-H."/>
            <person name="Turgeon B.G."/>
            <person name="Goodwin S.B."/>
            <person name="Spatafora J.W."/>
            <person name="Crous P.W."/>
            <person name="Grigoriev I.V."/>
        </authorList>
    </citation>
    <scope>NUCLEOTIDE SEQUENCE</scope>
    <source>
        <strain evidence="2">IPT5</strain>
    </source>
</reference>
<dbReference type="Proteomes" id="UP000799423">
    <property type="component" value="Unassembled WGS sequence"/>
</dbReference>
<evidence type="ECO:0000313" key="2">
    <source>
        <dbReference type="EMBL" id="KAF2852245.1"/>
    </source>
</evidence>
<protein>
    <submittedName>
        <fullName evidence="2">Uncharacterized protein</fullName>
    </submittedName>
</protein>
<proteinExistence type="predicted"/>
<organism evidence="2 3">
    <name type="scientific">Plenodomus tracheiphilus IPT5</name>
    <dbReference type="NCBI Taxonomy" id="1408161"/>
    <lineage>
        <taxon>Eukaryota</taxon>
        <taxon>Fungi</taxon>
        <taxon>Dikarya</taxon>
        <taxon>Ascomycota</taxon>
        <taxon>Pezizomycotina</taxon>
        <taxon>Dothideomycetes</taxon>
        <taxon>Pleosporomycetidae</taxon>
        <taxon>Pleosporales</taxon>
        <taxon>Pleosporineae</taxon>
        <taxon>Leptosphaeriaceae</taxon>
        <taxon>Plenodomus</taxon>
    </lineage>
</organism>
<name>A0A6A7BCQ8_9PLEO</name>
<feature type="region of interest" description="Disordered" evidence="1">
    <location>
        <begin position="81"/>
        <end position="110"/>
    </location>
</feature>
<gene>
    <name evidence="2" type="ORF">T440DRAFT_477717</name>
</gene>
<evidence type="ECO:0000256" key="1">
    <source>
        <dbReference type="SAM" id="MobiDB-lite"/>
    </source>
</evidence>
<dbReference type="AlphaFoldDB" id="A0A6A7BCQ8"/>
<dbReference type="EMBL" id="MU006299">
    <property type="protein sequence ID" value="KAF2852245.1"/>
    <property type="molecule type" value="Genomic_DNA"/>
</dbReference>